<dbReference type="InterPro" id="IPR002563">
    <property type="entry name" value="Flavin_Rdtase-like_dom"/>
</dbReference>
<dbReference type="Gene3D" id="2.30.110.10">
    <property type="entry name" value="Electron Transport, Fmn-binding Protein, Chain A"/>
    <property type="match status" value="1"/>
</dbReference>
<dbReference type="InterPro" id="IPR012349">
    <property type="entry name" value="Split_barrel_FMN-bd"/>
</dbReference>
<evidence type="ECO:0000313" key="7">
    <source>
        <dbReference type="Proteomes" id="UP000031278"/>
    </source>
</evidence>
<dbReference type="GO" id="GO:0010181">
    <property type="term" value="F:FMN binding"/>
    <property type="evidence" value="ECO:0007669"/>
    <property type="project" value="InterPro"/>
</dbReference>
<gene>
    <name evidence="6" type="ORF">RJ45_02970</name>
</gene>
<dbReference type="Pfam" id="PF01613">
    <property type="entry name" value="Flavin_Reduct"/>
    <property type="match status" value="1"/>
</dbReference>
<organism evidence="6 7">
    <name type="scientific">Photobacterium gaetbulicola</name>
    <dbReference type="NCBI Taxonomy" id="1295392"/>
    <lineage>
        <taxon>Bacteria</taxon>
        <taxon>Pseudomonadati</taxon>
        <taxon>Pseudomonadota</taxon>
        <taxon>Gammaproteobacteria</taxon>
        <taxon>Vibrionales</taxon>
        <taxon>Vibrionaceae</taxon>
        <taxon>Photobacterium</taxon>
    </lineage>
</organism>
<dbReference type="Proteomes" id="UP000031278">
    <property type="component" value="Unassembled WGS sequence"/>
</dbReference>
<accession>A0A0B9H2F3</accession>
<keyword evidence="3" id="KW-0288">FMN</keyword>
<dbReference type="SUPFAM" id="SSF50475">
    <property type="entry name" value="FMN-binding split barrel"/>
    <property type="match status" value="1"/>
</dbReference>
<comment type="caution">
    <text evidence="6">The sequence shown here is derived from an EMBL/GenBank/DDBJ whole genome shotgun (WGS) entry which is preliminary data.</text>
</comment>
<evidence type="ECO:0000313" key="6">
    <source>
        <dbReference type="EMBL" id="KHT65111.1"/>
    </source>
</evidence>
<name>A0A0B9H2F3_9GAMM</name>
<evidence type="ECO:0000256" key="3">
    <source>
        <dbReference type="ARBA" id="ARBA00022643"/>
    </source>
</evidence>
<evidence type="ECO:0000256" key="1">
    <source>
        <dbReference type="ARBA" id="ARBA00001917"/>
    </source>
</evidence>
<dbReference type="AlphaFoldDB" id="A0A0B9H2F3"/>
<proteinExistence type="inferred from homology"/>
<comment type="cofactor">
    <cofactor evidence="1">
        <name>FMN</name>
        <dbReference type="ChEBI" id="CHEBI:58210"/>
    </cofactor>
</comment>
<sequence length="211" mass="23452">MMFRKADFKDMDDRYRANLINSLSGFKSANLVGTQDDAGNTNLAIVSSVFHLGANPPLIGMIMRPHTVRRDTLENILSDGEYTINHVNHEIWQKAHQTSARYPETVSEFSEVGLTPQWLDGIKAPFVAESRLKYALALRSCQTLEINGVEMVIGEVTHLELDESAVTETGYLDIEALGSVAISGLDSYHVTQRLGRLSYAKPGIEPQLLKF</sequence>
<protein>
    <submittedName>
        <fullName evidence="6">Flavin oxidoreductase</fullName>
    </submittedName>
</protein>
<dbReference type="PANTHER" id="PTHR33798:SF5">
    <property type="entry name" value="FLAVIN REDUCTASE LIKE DOMAIN-CONTAINING PROTEIN"/>
    <property type="match status" value="1"/>
</dbReference>
<evidence type="ECO:0000259" key="5">
    <source>
        <dbReference type="Pfam" id="PF01613"/>
    </source>
</evidence>
<dbReference type="PANTHER" id="PTHR33798">
    <property type="entry name" value="FLAVOPROTEIN OXYGENASE"/>
    <property type="match status" value="1"/>
</dbReference>
<reference evidence="6 7" key="1">
    <citation type="submission" date="2014-12" db="EMBL/GenBank/DDBJ databases">
        <title>Genome sequencing of Photobacterium gaetbulicola AD005a.</title>
        <authorList>
            <person name="Adrian T.G.S."/>
            <person name="Chan K.G."/>
        </authorList>
    </citation>
    <scope>NUCLEOTIDE SEQUENCE [LARGE SCALE GENOMIC DNA]</scope>
    <source>
        <strain evidence="6 7">AD005a</strain>
    </source>
</reference>
<dbReference type="RefSeq" id="WP_039457813.1">
    <property type="nucleotide sequence ID" value="NZ_JWLZ01000024.1"/>
</dbReference>
<evidence type="ECO:0000256" key="4">
    <source>
        <dbReference type="ARBA" id="ARBA00038054"/>
    </source>
</evidence>
<comment type="similarity">
    <text evidence="4">Belongs to the flavoredoxin family.</text>
</comment>
<dbReference type="GO" id="GO:0016646">
    <property type="term" value="F:oxidoreductase activity, acting on the CH-NH group of donors, NAD or NADP as acceptor"/>
    <property type="evidence" value="ECO:0007669"/>
    <property type="project" value="UniProtKB-ARBA"/>
</dbReference>
<evidence type="ECO:0000256" key="2">
    <source>
        <dbReference type="ARBA" id="ARBA00022630"/>
    </source>
</evidence>
<keyword evidence="2" id="KW-0285">Flavoprotein</keyword>
<dbReference type="EMBL" id="JWLZ01000024">
    <property type="protein sequence ID" value="KHT65111.1"/>
    <property type="molecule type" value="Genomic_DNA"/>
</dbReference>
<feature type="domain" description="Flavin reductase like" evidence="5">
    <location>
        <begin position="31"/>
        <end position="168"/>
    </location>
</feature>